<gene>
    <name evidence="2" type="ORF">DF017_12040</name>
</gene>
<proteinExistence type="predicted"/>
<reference evidence="2 3" key="1">
    <citation type="submission" date="2018-08" db="EMBL/GenBank/DDBJ databases">
        <title>Comparative analysis of Burkholderia isolates from Puerto Rico.</title>
        <authorList>
            <person name="Hall C."/>
            <person name="Sahl J."/>
            <person name="Wagner D."/>
        </authorList>
    </citation>
    <scope>NUCLEOTIDE SEQUENCE [LARGE SCALE GENOMIC DNA]</scope>
    <source>
        <strain evidence="2 3">Bp8966</strain>
    </source>
</reference>
<dbReference type="Proteomes" id="UP000281098">
    <property type="component" value="Unassembled WGS sequence"/>
</dbReference>
<feature type="compositionally biased region" description="Gly residues" evidence="1">
    <location>
        <begin position="33"/>
        <end position="51"/>
    </location>
</feature>
<sequence>MALFKEMAAKFRELLKRIPIAEDDDDDYVGRTDVGGAGGDSHNGFGLGGRGPDNDWGMSGRSGW</sequence>
<evidence type="ECO:0000313" key="2">
    <source>
        <dbReference type="EMBL" id="RQY93765.1"/>
    </source>
</evidence>
<evidence type="ECO:0000313" key="3">
    <source>
        <dbReference type="Proteomes" id="UP000281098"/>
    </source>
</evidence>
<accession>A0ABX9YQ48</accession>
<feature type="region of interest" description="Disordered" evidence="1">
    <location>
        <begin position="26"/>
        <end position="64"/>
    </location>
</feature>
<keyword evidence="3" id="KW-1185">Reference proteome</keyword>
<evidence type="ECO:0000256" key="1">
    <source>
        <dbReference type="SAM" id="MobiDB-lite"/>
    </source>
</evidence>
<name>A0ABX9YQ48_9BURK</name>
<organism evidence="2 3">
    <name type="scientific">Burkholderia stagnalis</name>
    <dbReference type="NCBI Taxonomy" id="1503054"/>
    <lineage>
        <taxon>Bacteria</taxon>
        <taxon>Pseudomonadati</taxon>
        <taxon>Pseudomonadota</taxon>
        <taxon>Betaproteobacteria</taxon>
        <taxon>Burkholderiales</taxon>
        <taxon>Burkholderiaceae</taxon>
        <taxon>Burkholderia</taxon>
        <taxon>Burkholderia cepacia complex</taxon>
    </lineage>
</organism>
<dbReference type="RefSeq" id="WP_124759537.1">
    <property type="nucleotide sequence ID" value="NZ_QTPM01000012.1"/>
</dbReference>
<dbReference type="EMBL" id="QTPM01000012">
    <property type="protein sequence ID" value="RQY93765.1"/>
    <property type="molecule type" value="Genomic_DNA"/>
</dbReference>
<protein>
    <submittedName>
        <fullName evidence="2">Uncharacterized protein</fullName>
    </submittedName>
</protein>
<comment type="caution">
    <text evidence="2">The sequence shown here is derived from an EMBL/GenBank/DDBJ whole genome shotgun (WGS) entry which is preliminary data.</text>
</comment>